<feature type="transmembrane region" description="Helical" evidence="1">
    <location>
        <begin position="437"/>
        <end position="456"/>
    </location>
</feature>
<feature type="chain" id="PRO_5039253480" evidence="2">
    <location>
        <begin position="20"/>
        <end position="829"/>
    </location>
</feature>
<dbReference type="InterPro" id="IPR031621">
    <property type="entry name" value="HisKA_7TM"/>
</dbReference>
<feature type="transmembrane region" description="Helical" evidence="1">
    <location>
        <begin position="365"/>
        <end position="386"/>
    </location>
</feature>
<organism evidence="4 5">
    <name type="scientific">Papillibacter cinnamivorans DSM 12816</name>
    <dbReference type="NCBI Taxonomy" id="1122930"/>
    <lineage>
        <taxon>Bacteria</taxon>
        <taxon>Bacillati</taxon>
        <taxon>Bacillota</taxon>
        <taxon>Clostridia</taxon>
        <taxon>Eubacteriales</taxon>
        <taxon>Oscillospiraceae</taxon>
        <taxon>Papillibacter</taxon>
    </lineage>
</organism>
<keyword evidence="5" id="KW-1185">Reference proteome</keyword>
<proteinExistence type="predicted"/>
<keyword evidence="1" id="KW-1133">Transmembrane helix</keyword>
<evidence type="ECO:0000256" key="1">
    <source>
        <dbReference type="SAM" id="Phobius"/>
    </source>
</evidence>
<dbReference type="GO" id="GO:0016301">
    <property type="term" value="F:kinase activity"/>
    <property type="evidence" value="ECO:0007669"/>
    <property type="project" value="UniProtKB-KW"/>
</dbReference>
<keyword evidence="4" id="KW-0808">Transferase</keyword>
<gene>
    <name evidence="4" type="ORF">SAMN02745168_1925</name>
</gene>
<reference evidence="4 5" key="1">
    <citation type="submission" date="2017-04" db="EMBL/GenBank/DDBJ databases">
        <authorList>
            <person name="Afonso C.L."/>
            <person name="Miller P.J."/>
            <person name="Scott M.A."/>
            <person name="Spackman E."/>
            <person name="Goraichik I."/>
            <person name="Dimitrov K.M."/>
            <person name="Suarez D.L."/>
            <person name="Swayne D.E."/>
        </authorList>
    </citation>
    <scope>NUCLEOTIDE SEQUENCE [LARGE SCALE GENOMIC DNA]</scope>
    <source>
        <strain evidence="4 5">DSM 12816</strain>
    </source>
</reference>
<feature type="domain" description="Histidine kinase N-terminal 7TM region" evidence="3">
    <location>
        <begin position="310"/>
        <end position="508"/>
    </location>
</feature>
<feature type="transmembrane region" description="Helical" evidence="1">
    <location>
        <begin position="303"/>
        <end position="325"/>
    </location>
</feature>
<keyword evidence="2" id="KW-0732">Signal</keyword>
<evidence type="ECO:0000313" key="5">
    <source>
        <dbReference type="Proteomes" id="UP000192790"/>
    </source>
</evidence>
<accession>A0A1W2ATI7</accession>
<feature type="transmembrane region" description="Helical" evidence="1">
    <location>
        <begin position="398"/>
        <end position="417"/>
    </location>
</feature>
<evidence type="ECO:0000256" key="2">
    <source>
        <dbReference type="SAM" id="SignalP"/>
    </source>
</evidence>
<sequence>MKRLTIFAAVLFLSLAAFTAFSLTGLLPQNTPRTAALLNDQAPEPYNRLIMRELDGFTVKYHFNKYMLHLIGSSIAYVQAEDARVLPRLDEGMPGRFFPHYISTVVFLMPENMEPIRSFAELYASPCRFFVTRKHMARVLPAMALALNGGASLDEAVSLLALLQEEGRLIVGETTGEFESVMDGRTVALVPDDEGARLILSGLPVMMHVPSDGTYSFTVGLFAPSDSAAEIVFTSDELVEAGLRTTDGRTLPGLYPDASEYLAAVKALGDPDYMLLAHDTVPAYRRGVMGTHLFSTADGSERVALYIPLAILIVFWGVSLSWRVVDRGLRRLLQTQTALLLLWLLIVLLKQSADTDLTRFLWYLYYLPLIGSAAVLALTSIHIGGIIPEHWKKVRTAILVPSGLIVLMVMTNDLHQFVFRFTSELLPAESYEYQPGFFLLFAWVAFLALGGLMILYRCAGNRRNGRYIVLLSGLVGSIALYNILYIAGVSFIRQTQMGPVHVVFILLLWELTLRSGLIPYNRYYRLLFESSRLSLYLVRHDGSVHSDSSGAEPLPPDITAGITGGRRLFFAPDDPGGALGPDYEAAEISGGFVVWKHDLSGIRSLNKNLRRIRQSLLGQTALLEKQVEQERVSQALSARRHMLERLDGLVRPRLDEVGRLAERLSPSLSEAEFRSVLRDIISLIGYCKRIGLLHLGALPDGSVPARLVTLLLQEICADSAEDKMEIALYGEPSGAISLREAIGYLDFCRDLFSVLRDCASGSIFVHADDPDGALALGFLCDLPAESLEDLRAFAENRRSVLAKGSLTLNVIFEDPSLRLVLRKEGKPVD</sequence>
<keyword evidence="1" id="KW-0812">Transmembrane</keyword>
<evidence type="ECO:0000259" key="3">
    <source>
        <dbReference type="Pfam" id="PF16927"/>
    </source>
</evidence>
<dbReference type="Pfam" id="PF16927">
    <property type="entry name" value="HisKA_7TM"/>
    <property type="match status" value="1"/>
</dbReference>
<dbReference type="EMBL" id="FWXW01000004">
    <property type="protein sequence ID" value="SMC63518.1"/>
    <property type="molecule type" value="Genomic_DNA"/>
</dbReference>
<feature type="transmembrane region" description="Helical" evidence="1">
    <location>
        <begin position="337"/>
        <end position="353"/>
    </location>
</feature>
<feature type="signal peptide" evidence="2">
    <location>
        <begin position="1"/>
        <end position="19"/>
    </location>
</feature>
<dbReference type="STRING" id="1122930.SAMN02745168_1925"/>
<keyword evidence="1" id="KW-0472">Membrane</keyword>
<evidence type="ECO:0000313" key="4">
    <source>
        <dbReference type="EMBL" id="SMC63518.1"/>
    </source>
</evidence>
<dbReference type="RefSeq" id="WP_084234602.1">
    <property type="nucleotide sequence ID" value="NZ_FWXW01000004.1"/>
</dbReference>
<dbReference type="OrthoDB" id="3196489at2"/>
<dbReference type="AlphaFoldDB" id="A0A1W2ATI7"/>
<dbReference type="Proteomes" id="UP000192790">
    <property type="component" value="Unassembled WGS sequence"/>
</dbReference>
<name>A0A1W2ATI7_9FIRM</name>
<protein>
    <submittedName>
        <fullName evidence="4">N-terminal 7TM region of histidine kinase</fullName>
    </submittedName>
</protein>
<keyword evidence="4" id="KW-0418">Kinase</keyword>
<feature type="transmembrane region" description="Helical" evidence="1">
    <location>
        <begin position="468"/>
        <end position="492"/>
    </location>
</feature>